<name>A0A6V7WAA0_MELEN</name>
<accession>A0A6V7WAA0</accession>
<comment type="caution">
    <text evidence="2">The sequence shown here is derived from an EMBL/GenBank/DDBJ whole genome shotgun (WGS) entry which is preliminary data.</text>
</comment>
<dbReference type="AlphaFoldDB" id="A0A6V7WAA0"/>
<reference evidence="2 3" key="1">
    <citation type="submission" date="2020-08" db="EMBL/GenBank/DDBJ databases">
        <authorList>
            <person name="Koutsovoulos G."/>
            <person name="Danchin GJ E."/>
        </authorList>
    </citation>
    <scope>NUCLEOTIDE SEQUENCE [LARGE SCALE GENOMIC DNA]</scope>
</reference>
<evidence type="ECO:0000313" key="3">
    <source>
        <dbReference type="Proteomes" id="UP000580250"/>
    </source>
</evidence>
<sequence>MRGQTKHAFYRQVLSVHALPCSSVLVRGRFKEEEKTDHERTRTDKTRTNTEGHDKQNTDAHGDTKHRRDRTDKTRTSTDGNRQTKHGQTRSENTRVLSVRVCVLCLSSHLNMPQEKEWN</sequence>
<gene>
    <name evidence="2" type="ORF">MENT_LOCUS36376</name>
</gene>
<dbReference type="Proteomes" id="UP000580250">
    <property type="component" value="Unassembled WGS sequence"/>
</dbReference>
<organism evidence="2 3">
    <name type="scientific">Meloidogyne enterolobii</name>
    <name type="common">Root-knot nematode worm</name>
    <name type="synonym">Meloidogyne mayaguensis</name>
    <dbReference type="NCBI Taxonomy" id="390850"/>
    <lineage>
        <taxon>Eukaryota</taxon>
        <taxon>Metazoa</taxon>
        <taxon>Ecdysozoa</taxon>
        <taxon>Nematoda</taxon>
        <taxon>Chromadorea</taxon>
        <taxon>Rhabditida</taxon>
        <taxon>Tylenchina</taxon>
        <taxon>Tylenchomorpha</taxon>
        <taxon>Tylenchoidea</taxon>
        <taxon>Meloidogynidae</taxon>
        <taxon>Meloidogyninae</taxon>
        <taxon>Meloidogyne</taxon>
    </lineage>
</organism>
<dbReference type="EMBL" id="CAJEWN010000488">
    <property type="protein sequence ID" value="CAD2184045.1"/>
    <property type="molecule type" value="Genomic_DNA"/>
</dbReference>
<feature type="compositionally biased region" description="Basic and acidic residues" evidence="1">
    <location>
        <begin position="29"/>
        <end position="63"/>
    </location>
</feature>
<protein>
    <submittedName>
        <fullName evidence="2">Uncharacterized protein</fullName>
    </submittedName>
</protein>
<proteinExistence type="predicted"/>
<evidence type="ECO:0000256" key="1">
    <source>
        <dbReference type="SAM" id="MobiDB-lite"/>
    </source>
</evidence>
<feature type="region of interest" description="Disordered" evidence="1">
    <location>
        <begin position="25"/>
        <end position="93"/>
    </location>
</feature>
<evidence type="ECO:0000313" key="2">
    <source>
        <dbReference type="EMBL" id="CAD2184045.1"/>
    </source>
</evidence>